<evidence type="ECO:0008006" key="3">
    <source>
        <dbReference type="Google" id="ProtNLM"/>
    </source>
</evidence>
<gene>
    <name evidence="1" type="ORF">FMA36_12750</name>
</gene>
<evidence type="ECO:0000313" key="2">
    <source>
        <dbReference type="Proteomes" id="UP000464674"/>
    </source>
</evidence>
<sequence>MTFFQHRSWRMTNHDSKRQIVLKILSDGQARSVKEIGDLFPELGTYHARLALQALRNQGLVTVEDAPGASDGRKRKVWRLVQPTT</sequence>
<dbReference type="OrthoDB" id="7278359at2"/>
<reference evidence="1 2" key="1">
    <citation type="journal article" date="2020" name="Carbohydr. Polym.">
        <title>Characterization and optimization of production of bacterial cellulose from strain CGMCC 17276 based on whole-genome analysis.</title>
        <authorList>
            <person name="Lu T."/>
            <person name="Gao H."/>
            <person name="Liao B."/>
            <person name="Wu J."/>
            <person name="Zhang W."/>
            <person name="Huang J."/>
            <person name="Liu M."/>
            <person name="Huang J."/>
            <person name="Chang Z."/>
            <person name="Jin M."/>
            <person name="Yi Z."/>
            <person name="Jiang D."/>
        </authorList>
    </citation>
    <scope>NUCLEOTIDE SEQUENCE [LARGE SCALE GENOMIC DNA]</scope>
    <source>
        <strain evidence="1 2">CGMCC 17276</strain>
    </source>
</reference>
<dbReference type="Proteomes" id="UP000464674">
    <property type="component" value="Chromosome"/>
</dbReference>
<dbReference type="InterPro" id="IPR036390">
    <property type="entry name" value="WH_DNA-bd_sf"/>
</dbReference>
<proteinExistence type="predicted"/>
<dbReference type="SUPFAM" id="SSF46785">
    <property type="entry name" value="Winged helix' DNA-binding domain"/>
    <property type="match status" value="1"/>
</dbReference>
<organism evidence="1 2">
    <name type="scientific">Komagataeibacter xylinus</name>
    <name type="common">Gluconacetobacter xylinus</name>
    <dbReference type="NCBI Taxonomy" id="28448"/>
    <lineage>
        <taxon>Bacteria</taxon>
        <taxon>Pseudomonadati</taxon>
        <taxon>Pseudomonadota</taxon>
        <taxon>Alphaproteobacteria</taxon>
        <taxon>Acetobacterales</taxon>
        <taxon>Acetobacteraceae</taxon>
        <taxon>Komagataeibacter</taxon>
    </lineage>
</organism>
<protein>
    <recommendedName>
        <fullName evidence="3">ArsR family transcriptional regulator</fullName>
    </recommendedName>
</protein>
<accession>A0A857FPK4</accession>
<dbReference type="RefSeq" id="WP_159262737.1">
    <property type="nucleotide sequence ID" value="NZ_CP041348.1"/>
</dbReference>
<dbReference type="InterPro" id="IPR036388">
    <property type="entry name" value="WH-like_DNA-bd_sf"/>
</dbReference>
<evidence type="ECO:0000313" key="1">
    <source>
        <dbReference type="EMBL" id="QHC36251.1"/>
    </source>
</evidence>
<dbReference type="AlphaFoldDB" id="A0A857FPK4"/>
<name>A0A857FPK4_KOMXY</name>
<dbReference type="Gene3D" id="1.10.10.10">
    <property type="entry name" value="Winged helix-like DNA-binding domain superfamily/Winged helix DNA-binding domain"/>
    <property type="match status" value="1"/>
</dbReference>
<dbReference type="EMBL" id="CP041348">
    <property type="protein sequence ID" value="QHC36251.1"/>
    <property type="molecule type" value="Genomic_DNA"/>
</dbReference>